<dbReference type="EMBL" id="KN749414">
    <property type="protein sequence ID" value="KIH50541.1"/>
    <property type="molecule type" value="Genomic_DNA"/>
</dbReference>
<dbReference type="PANTHER" id="PTHR15859:SF1">
    <property type="entry name" value="BTB DOMAIN-CONTAINING PROTEIN"/>
    <property type="match status" value="1"/>
</dbReference>
<evidence type="ECO:0000313" key="1">
    <source>
        <dbReference type="EMBL" id="KIH50541.1"/>
    </source>
</evidence>
<evidence type="ECO:0000313" key="2">
    <source>
        <dbReference type="Proteomes" id="UP000054047"/>
    </source>
</evidence>
<reference evidence="1 2" key="1">
    <citation type="submission" date="2013-12" db="EMBL/GenBank/DDBJ databases">
        <title>Draft genome of the parsitic nematode Ancylostoma duodenale.</title>
        <authorList>
            <person name="Mitreva M."/>
        </authorList>
    </citation>
    <scope>NUCLEOTIDE SEQUENCE [LARGE SCALE GENOMIC DNA]</scope>
    <source>
        <strain evidence="1 2">Zhejiang</strain>
    </source>
</reference>
<protein>
    <submittedName>
        <fullName evidence="1">Uncharacterized protein</fullName>
    </submittedName>
</protein>
<dbReference type="PANTHER" id="PTHR15859">
    <property type="entry name" value="SETA BINDING PROTEIN 1"/>
    <property type="match status" value="1"/>
</dbReference>
<dbReference type="Proteomes" id="UP000054047">
    <property type="component" value="Unassembled WGS sequence"/>
</dbReference>
<proteinExistence type="predicted"/>
<feature type="non-terminal residue" evidence="1">
    <location>
        <position position="1"/>
    </location>
</feature>
<dbReference type="OrthoDB" id="6077599at2759"/>
<name>A0A0C2G0B7_9BILA</name>
<sequence length="151" mass="16103">RVVPNTNQLFVRLASTGERICTIRSVDGAAISSFTVHECEGSNRMGSRPRRFLFCGTTSGSVQMWDLTTALDQHMAARQSSLASAPSTSSMEALKTSSSSVKLPPTILQGLNGPSPQELLQLIDECEICCNSMSPTPASTPHSSVPHLPSL</sequence>
<keyword evidence="2" id="KW-1185">Reference proteome</keyword>
<accession>A0A0C2G0B7</accession>
<dbReference type="InterPro" id="IPR047876">
    <property type="entry name" value="SHKBP1/KCTD3"/>
</dbReference>
<gene>
    <name evidence="1" type="ORF">ANCDUO_19380</name>
</gene>
<organism evidence="1 2">
    <name type="scientific">Ancylostoma duodenale</name>
    <dbReference type="NCBI Taxonomy" id="51022"/>
    <lineage>
        <taxon>Eukaryota</taxon>
        <taxon>Metazoa</taxon>
        <taxon>Ecdysozoa</taxon>
        <taxon>Nematoda</taxon>
        <taxon>Chromadorea</taxon>
        <taxon>Rhabditida</taxon>
        <taxon>Rhabditina</taxon>
        <taxon>Rhabditomorpha</taxon>
        <taxon>Strongyloidea</taxon>
        <taxon>Ancylostomatidae</taxon>
        <taxon>Ancylostomatinae</taxon>
        <taxon>Ancylostoma</taxon>
    </lineage>
</organism>
<dbReference type="AlphaFoldDB" id="A0A0C2G0B7"/>